<dbReference type="STRING" id="91928.A0A0D1ZK92"/>
<sequence>MPTSHLRRMASPSSKASSLLKDAFGLIVTFSSLVCLSTAQQQSDGTLVGCTSIPGCSSNTGCTVGNATNVFLGATAFNATFPTSSLSSPESESVELTWTVGALSSTASSTSNTLFTKNFYLGYPPTLDLSGTSAFAGCALFFEGIARSISLNNSEFGSMTCGAALGEGCATDLLDQAETQIQTLLKAEDACAKLQDILERNPPQSCRGLATVTWGSIVAKDLTGANAPLSPPLQSSSCHPTLGGEDYNVALIETQTVRSEEVSSDHTPFFYSITPVVSVFYDASSSTSASSNANANINTKAYMSCLKVVDDGASGSSGGGGAGSLSTQSSNGAAPLTYMSSRSNLLAWVLTCMSLTVVSFSA</sequence>
<evidence type="ECO:0000313" key="1">
    <source>
        <dbReference type="EMBL" id="KIW13252.1"/>
    </source>
</evidence>
<dbReference type="VEuPathDB" id="FungiDB:PV08_08439"/>
<keyword evidence="2" id="KW-1185">Reference proteome</keyword>
<evidence type="ECO:0000313" key="2">
    <source>
        <dbReference type="Proteomes" id="UP000053328"/>
    </source>
</evidence>
<dbReference type="HOGENOM" id="CLU_062467_0_0_1"/>
<reference evidence="1 2" key="1">
    <citation type="submission" date="2015-01" db="EMBL/GenBank/DDBJ databases">
        <title>The Genome Sequence of Exophiala spinifera CBS89968.</title>
        <authorList>
            <consortium name="The Broad Institute Genomics Platform"/>
            <person name="Cuomo C."/>
            <person name="de Hoog S."/>
            <person name="Gorbushina A."/>
            <person name="Stielow B."/>
            <person name="Teixiera M."/>
            <person name="Abouelleil A."/>
            <person name="Chapman S.B."/>
            <person name="Priest M."/>
            <person name="Young S.K."/>
            <person name="Wortman J."/>
            <person name="Nusbaum C."/>
            <person name="Birren B."/>
        </authorList>
    </citation>
    <scope>NUCLEOTIDE SEQUENCE [LARGE SCALE GENOMIC DNA]</scope>
    <source>
        <strain evidence="1 2">CBS 89968</strain>
    </source>
</reference>
<name>A0A0D1ZK92_9EURO</name>
<dbReference type="GeneID" id="27335522"/>
<dbReference type="RefSeq" id="XP_016233468.1">
    <property type="nucleotide sequence ID" value="XM_016382765.1"/>
</dbReference>
<proteinExistence type="predicted"/>
<accession>A0A0D1ZK92</accession>
<dbReference type="EMBL" id="KN847497">
    <property type="protein sequence ID" value="KIW13252.1"/>
    <property type="molecule type" value="Genomic_DNA"/>
</dbReference>
<dbReference type="OrthoDB" id="4154404at2759"/>
<dbReference type="AlphaFoldDB" id="A0A0D1ZK92"/>
<gene>
    <name evidence="1" type="ORF">PV08_08439</name>
</gene>
<dbReference type="Proteomes" id="UP000053328">
    <property type="component" value="Unassembled WGS sequence"/>
</dbReference>
<organism evidence="1 2">
    <name type="scientific">Exophiala spinifera</name>
    <dbReference type="NCBI Taxonomy" id="91928"/>
    <lineage>
        <taxon>Eukaryota</taxon>
        <taxon>Fungi</taxon>
        <taxon>Dikarya</taxon>
        <taxon>Ascomycota</taxon>
        <taxon>Pezizomycotina</taxon>
        <taxon>Eurotiomycetes</taxon>
        <taxon>Chaetothyriomycetidae</taxon>
        <taxon>Chaetothyriales</taxon>
        <taxon>Herpotrichiellaceae</taxon>
        <taxon>Exophiala</taxon>
    </lineage>
</organism>
<protein>
    <submittedName>
        <fullName evidence="1">Uncharacterized protein</fullName>
    </submittedName>
</protein>